<evidence type="ECO:0000313" key="2">
    <source>
        <dbReference type="EMBL" id="TDF90122.1"/>
    </source>
</evidence>
<dbReference type="Proteomes" id="UP000295636">
    <property type="component" value="Unassembled WGS sequence"/>
</dbReference>
<dbReference type="Gene3D" id="3.40.50.1240">
    <property type="entry name" value="Phosphoglycerate mutase-like"/>
    <property type="match status" value="1"/>
</dbReference>
<accession>A0A4R5K7K7</accession>
<dbReference type="Pfam" id="PF00300">
    <property type="entry name" value="His_Phos_1"/>
    <property type="match status" value="1"/>
</dbReference>
<dbReference type="EMBL" id="SMRT01000034">
    <property type="protein sequence ID" value="TDF90122.1"/>
    <property type="molecule type" value="Genomic_DNA"/>
</dbReference>
<organism evidence="2 3">
    <name type="scientific">Paenibacillus piri</name>
    <dbReference type="NCBI Taxonomy" id="2547395"/>
    <lineage>
        <taxon>Bacteria</taxon>
        <taxon>Bacillati</taxon>
        <taxon>Bacillota</taxon>
        <taxon>Bacilli</taxon>
        <taxon>Bacillales</taxon>
        <taxon>Paenibacillaceae</taxon>
        <taxon>Paenibacillus</taxon>
    </lineage>
</organism>
<dbReference type="SUPFAM" id="SSF53254">
    <property type="entry name" value="Phosphoglycerate mutase-like"/>
    <property type="match status" value="1"/>
</dbReference>
<dbReference type="InterPro" id="IPR013078">
    <property type="entry name" value="His_Pase_superF_clade-1"/>
</dbReference>
<evidence type="ECO:0000256" key="1">
    <source>
        <dbReference type="SAM" id="SignalP"/>
    </source>
</evidence>
<gene>
    <name evidence="2" type="ORF">E1757_34270</name>
</gene>
<feature type="signal peptide" evidence="1">
    <location>
        <begin position="1"/>
        <end position="19"/>
    </location>
</feature>
<dbReference type="InterPro" id="IPR029033">
    <property type="entry name" value="His_PPase_superfam"/>
</dbReference>
<dbReference type="AlphaFoldDB" id="A0A4R5K7K7"/>
<protein>
    <submittedName>
        <fullName evidence="2">Histidine phosphatase family protein</fullName>
    </submittedName>
</protein>
<reference evidence="2 3" key="1">
    <citation type="submission" date="2019-03" db="EMBL/GenBank/DDBJ databases">
        <title>This is whole genome sequence of Paenibacillus sp MS74 strain.</title>
        <authorList>
            <person name="Trinh H.N."/>
        </authorList>
    </citation>
    <scope>NUCLEOTIDE SEQUENCE [LARGE SCALE GENOMIC DNA]</scope>
    <source>
        <strain evidence="2 3">MS74</strain>
    </source>
</reference>
<dbReference type="CDD" id="cd07067">
    <property type="entry name" value="HP_PGM_like"/>
    <property type="match status" value="1"/>
</dbReference>
<name>A0A4R5K7K7_9BACL</name>
<dbReference type="OrthoDB" id="2237472at2"/>
<comment type="caution">
    <text evidence="2">The sequence shown here is derived from an EMBL/GenBank/DDBJ whole genome shotgun (WGS) entry which is preliminary data.</text>
</comment>
<keyword evidence="1" id="KW-0732">Signal</keyword>
<feature type="chain" id="PRO_5039655641" evidence="1">
    <location>
        <begin position="20"/>
        <end position="217"/>
    </location>
</feature>
<keyword evidence="3" id="KW-1185">Reference proteome</keyword>
<proteinExistence type="predicted"/>
<sequence>MAKLFIYVFVILFAATEVAAHEAPTGEDSSLLRAIEKGGYILYLRHGEATVGEDQTELNFNDCRTQRNLSEHGRDQARAFGVIYGKQLIPIRYPVMSSPYCRARETAEIIFGKQNVVVAPVLASIEKLRIESYPAEKKQQILSDLSKIFETPPAHGTNTVIVAHTFLPHVALGDIPNLGTVIIKPKGTGRGYEIVGRISFDQFIQLTQDLNTSHIRR</sequence>
<evidence type="ECO:0000313" key="3">
    <source>
        <dbReference type="Proteomes" id="UP000295636"/>
    </source>
</evidence>